<dbReference type="Pfam" id="PF07883">
    <property type="entry name" value="Cupin_2"/>
    <property type="match status" value="1"/>
</dbReference>
<feature type="compositionally biased region" description="Basic and acidic residues" evidence="1">
    <location>
        <begin position="1"/>
        <end position="14"/>
    </location>
</feature>
<dbReference type="InterPro" id="IPR014710">
    <property type="entry name" value="RmlC-like_jellyroll"/>
</dbReference>
<dbReference type="SUPFAM" id="SSF51182">
    <property type="entry name" value="RmlC-like cupins"/>
    <property type="match status" value="1"/>
</dbReference>
<sequence>MKDFPEFMKNEKNHIGSSQQNTEDIDGYFYEGDDGSQMAFWTCYSNRTSNEHMHEFDEYMVCVSGQYTVTMNGQKFVLNPGDELFIPKGTVQGGSCVAGTRTIHAFGGKRIHK</sequence>
<gene>
    <name evidence="3" type="ORF">SDC9_88861</name>
</gene>
<dbReference type="EMBL" id="VSSQ01009640">
    <property type="protein sequence ID" value="MPM42198.1"/>
    <property type="molecule type" value="Genomic_DNA"/>
</dbReference>
<dbReference type="AlphaFoldDB" id="A0A644ZP89"/>
<accession>A0A644ZP89</accession>
<evidence type="ECO:0000259" key="2">
    <source>
        <dbReference type="Pfam" id="PF07883"/>
    </source>
</evidence>
<evidence type="ECO:0000313" key="3">
    <source>
        <dbReference type="EMBL" id="MPM42198.1"/>
    </source>
</evidence>
<dbReference type="Gene3D" id="2.60.120.10">
    <property type="entry name" value="Jelly Rolls"/>
    <property type="match status" value="1"/>
</dbReference>
<name>A0A644ZP89_9ZZZZ</name>
<protein>
    <recommendedName>
        <fullName evidence="2">Cupin type-2 domain-containing protein</fullName>
    </recommendedName>
</protein>
<proteinExistence type="predicted"/>
<organism evidence="3">
    <name type="scientific">bioreactor metagenome</name>
    <dbReference type="NCBI Taxonomy" id="1076179"/>
    <lineage>
        <taxon>unclassified sequences</taxon>
        <taxon>metagenomes</taxon>
        <taxon>ecological metagenomes</taxon>
    </lineage>
</organism>
<feature type="domain" description="Cupin type-2" evidence="2">
    <location>
        <begin position="48"/>
        <end position="91"/>
    </location>
</feature>
<feature type="region of interest" description="Disordered" evidence="1">
    <location>
        <begin position="1"/>
        <end position="28"/>
    </location>
</feature>
<comment type="caution">
    <text evidence="3">The sequence shown here is derived from an EMBL/GenBank/DDBJ whole genome shotgun (WGS) entry which is preliminary data.</text>
</comment>
<reference evidence="3" key="1">
    <citation type="submission" date="2019-08" db="EMBL/GenBank/DDBJ databases">
        <authorList>
            <person name="Kucharzyk K."/>
            <person name="Murdoch R.W."/>
            <person name="Higgins S."/>
            <person name="Loffler F."/>
        </authorList>
    </citation>
    <scope>NUCLEOTIDE SEQUENCE</scope>
</reference>
<dbReference type="InterPro" id="IPR011051">
    <property type="entry name" value="RmlC_Cupin_sf"/>
</dbReference>
<dbReference type="InterPro" id="IPR013096">
    <property type="entry name" value="Cupin_2"/>
</dbReference>
<evidence type="ECO:0000256" key="1">
    <source>
        <dbReference type="SAM" id="MobiDB-lite"/>
    </source>
</evidence>